<name>A0A918WFU5_9BACT</name>
<dbReference type="PANTHER" id="PTHR43751:SF1">
    <property type="entry name" value="SULFATASE ATSG-RELATED"/>
    <property type="match status" value="1"/>
</dbReference>
<proteinExistence type="predicted"/>
<keyword evidence="5" id="KW-1185">Reference proteome</keyword>
<dbReference type="EMBL" id="BMXI01000001">
    <property type="protein sequence ID" value="GHC42454.1"/>
    <property type="molecule type" value="Genomic_DNA"/>
</dbReference>
<evidence type="ECO:0000256" key="2">
    <source>
        <dbReference type="SAM" id="SignalP"/>
    </source>
</evidence>
<dbReference type="PANTHER" id="PTHR43751">
    <property type="entry name" value="SULFATASE"/>
    <property type="match status" value="1"/>
</dbReference>
<feature type="signal peptide" evidence="2">
    <location>
        <begin position="1"/>
        <end position="20"/>
    </location>
</feature>
<evidence type="ECO:0000313" key="5">
    <source>
        <dbReference type="Proteomes" id="UP000644507"/>
    </source>
</evidence>
<evidence type="ECO:0000256" key="1">
    <source>
        <dbReference type="SAM" id="MobiDB-lite"/>
    </source>
</evidence>
<evidence type="ECO:0000313" key="4">
    <source>
        <dbReference type="EMBL" id="GHC42454.1"/>
    </source>
</evidence>
<dbReference type="InterPro" id="IPR000917">
    <property type="entry name" value="Sulfatase_N"/>
</dbReference>
<gene>
    <name evidence="4" type="ORF">GCM10007100_04340</name>
</gene>
<dbReference type="InterPro" id="IPR017850">
    <property type="entry name" value="Alkaline_phosphatase_core_sf"/>
</dbReference>
<dbReference type="Pfam" id="PF00884">
    <property type="entry name" value="Sulfatase"/>
    <property type="match status" value="1"/>
</dbReference>
<feature type="domain" description="Sulfatase N-terminal" evidence="3">
    <location>
        <begin position="34"/>
        <end position="302"/>
    </location>
</feature>
<accession>A0A918WFU5</accession>
<keyword evidence="2" id="KW-0732">Signal</keyword>
<dbReference type="CDD" id="cd16027">
    <property type="entry name" value="SGSH"/>
    <property type="match status" value="1"/>
</dbReference>
<dbReference type="RefSeq" id="WP_189566906.1">
    <property type="nucleotide sequence ID" value="NZ_BMXI01000001.1"/>
</dbReference>
<reference evidence="4" key="1">
    <citation type="journal article" date="2014" name="Int. J. Syst. Evol. Microbiol.">
        <title>Complete genome sequence of Corynebacterium casei LMG S-19264T (=DSM 44701T), isolated from a smear-ripened cheese.</title>
        <authorList>
            <consortium name="US DOE Joint Genome Institute (JGI-PGF)"/>
            <person name="Walter F."/>
            <person name="Albersmeier A."/>
            <person name="Kalinowski J."/>
            <person name="Ruckert C."/>
        </authorList>
    </citation>
    <scope>NUCLEOTIDE SEQUENCE</scope>
    <source>
        <strain evidence="4">KCTC 12988</strain>
    </source>
</reference>
<reference evidence="4" key="2">
    <citation type="submission" date="2020-09" db="EMBL/GenBank/DDBJ databases">
        <authorList>
            <person name="Sun Q."/>
            <person name="Kim S."/>
        </authorList>
    </citation>
    <scope>NUCLEOTIDE SEQUENCE</scope>
    <source>
        <strain evidence="4">KCTC 12988</strain>
    </source>
</reference>
<dbReference type="SUPFAM" id="SSF53649">
    <property type="entry name" value="Alkaline phosphatase-like"/>
    <property type="match status" value="1"/>
</dbReference>
<organism evidence="4 5">
    <name type="scientific">Roseibacillus persicicus</name>
    <dbReference type="NCBI Taxonomy" id="454148"/>
    <lineage>
        <taxon>Bacteria</taxon>
        <taxon>Pseudomonadati</taxon>
        <taxon>Verrucomicrobiota</taxon>
        <taxon>Verrucomicrobiia</taxon>
        <taxon>Verrucomicrobiales</taxon>
        <taxon>Verrucomicrobiaceae</taxon>
        <taxon>Roseibacillus</taxon>
    </lineage>
</organism>
<feature type="region of interest" description="Disordered" evidence="1">
    <location>
        <begin position="455"/>
        <end position="483"/>
    </location>
</feature>
<protein>
    <submittedName>
        <fullName evidence="4">Heparan N-sulfatase</fullName>
    </submittedName>
</protein>
<dbReference type="InterPro" id="IPR052701">
    <property type="entry name" value="GAG_Ulvan_Degrading_Sulfatases"/>
</dbReference>
<sequence length="483" mass="54727">MKLIFSLILSWLLTTVFAGADDLEDFSSLKDSRPNVIFFLGDDQSRFNHSTYGHPSIPTPVTEAFAKESLVFENAFTGQAICAPSRTMLYTGLYPIRNGCFMNHTQVRPGIETLPTLLGKLGYSVILAGKSHVSPDRSFPWSQRFSPVPKPGASRKWIPLQEIDKFLTNPGDKPFCLIVASEFPHAPFMEKTSFSPEEVVLPPYAKQSEAAKKEATHYYANVEQKELEFSALLELLDKHKQSEDSLVLYADDHGLERGKFTSYDSGLKVAFMARWPGRITPGRTKALVSFADFVPTVIELAGGTPEGFDGKSLLPIFSGQNARHHDYVYGVTVNQGTLGRHVFPQRSIHDGRFHYIHNFNTLEKLSRDKEAGKEFNFFLQKGAARYPRHREEMLFDTQTDPHELTNIANNPEYVKIKDDLKAKLFRWMKEQNDYLSADGPIPFLETKERFTLDKFDERNPIPPQYRGSLKGQKINPHSATQAR</sequence>
<comment type="caution">
    <text evidence="4">The sequence shown here is derived from an EMBL/GenBank/DDBJ whole genome shotgun (WGS) entry which is preliminary data.</text>
</comment>
<dbReference type="AlphaFoldDB" id="A0A918WFU5"/>
<feature type="chain" id="PRO_5037587961" evidence="2">
    <location>
        <begin position="21"/>
        <end position="483"/>
    </location>
</feature>
<evidence type="ECO:0000259" key="3">
    <source>
        <dbReference type="Pfam" id="PF00884"/>
    </source>
</evidence>
<dbReference type="Proteomes" id="UP000644507">
    <property type="component" value="Unassembled WGS sequence"/>
</dbReference>
<dbReference type="Gene3D" id="3.40.720.10">
    <property type="entry name" value="Alkaline Phosphatase, subunit A"/>
    <property type="match status" value="1"/>
</dbReference>